<accession>A0A9P5TUC5</accession>
<name>A0A9P5TUC5_9AGAR</name>
<keyword evidence="3" id="KW-1185">Reference proteome</keyword>
<evidence type="ECO:0000313" key="2">
    <source>
        <dbReference type="EMBL" id="KAF9017339.1"/>
    </source>
</evidence>
<feature type="transmembrane region" description="Helical" evidence="1">
    <location>
        <begin position="83"/>
        <end position="102"/>
    </location>
</feature>
<evidence type="ECO:0000313" key="3">
    <source>
        <dbReference type="Proteomes" id="UP000772434"/>
    </source>
</evidence>
<keyword evidence="1" id="KW-0472">Membrane</keyword>
<dbReference type="EMBL" id="JADNRY010001373">
    <property type="protein sequence ID" value="KAF9017339.1"/>
    <property type="molecule type" value="Genomic_DNA"/>
</dbReference>
<keyword evidence="1" id="KW-1133">Transmembrane helix</keyword>
<gene>
    <name evidence="2" type="ORF">BDP27DRAFT_1412200</name>
</gene>
<keyword evidence="1" id="KW-0812">Transmembrane</keyword>
<dbReference type="AlphaFoldDB" id="A0A9P5TUC5"/>
<proteinExistence type="predicted"/>
<reference evidence="2" key="1">
    <citation type="submission" date="2020-11" db="EMBL/GenBank/DDBJ databases">
        <authorList>
            <consortium name="DOE Joint Genome Institute"/>
            <person name="Ahrendt S."/>
            <person name="Riley R."/>
            <person name="Andreopoulos W."/>
            <person name="Labutti K."/>
            <person name="Pangilinan J."/>
            <person name="Ruiz-Duenas F.J."/>
            <person name="Barrasa J.M."/>
            <person name="Sanchez-Garcia M."/>
            <person name="Camarero S."/>
            <person name="Miyauchi S."/>
            <person name="Serrano A."/>
            <person name="Linde D."/>
            <person name="Babiker R."/>
            <person name="Drula E."/>
            <person name="Ayuso-Fernandez I."/>
            <person name="Pacheco R."/>
            <person name="Padilla G."/>
            <person name="Ferreira P."/>
            <person name="Barriuso J."/>
            <person name="Kellner H."/>
            <person name="Castanera R."/>
            <person name="Alfaro M."/>
            <person name="Ramirez L."/>
            <person name="Pisabarro A.G."/>
            <person name="Kuo A."/>
            <person name="Tritt A."/>
            <person name="Lipzen A."/>
            <person name="He G."/>
            <person name="Yan M."/>
            <person name="Ng V."/>
            <person name="Cullen D."/>
            <person name="Martin F."/>
            <person name="Rosso M.-N."/>
            <person name="Henrissat B."/>
            <person name="Hibbett D."/>
            <person name="Martinez A.T."/>
            <person name="Grigoriev I.V."/>
        </authorList>
    </citation>
    <scope>NUCLEOTIDE SEQUENCE</scope>
    <source>
        <strain evidence="2">AH 40177</strain>
    </source>
</reference>
<organism evidence="2 3">
    <name type="scientific">Rhodocollybia butyracea</name>
    <dbReference type="NCBI Taxonomy" id="206335"/>
    <lineage>
        <taxon>Eukaryota</taxon>
        <taxon>Fungi</taxon>
        <taxon>Dikarya</taxon>
        <taxon>Basidiomycota</taxon>
        <taxon>Agaricomycotina</taxon>
        <taxon>Agaricomycetes</taxon>
        <taxon>Agaricomycetidae</taxon>
        <taxon>Agaricales</taxon>
        <taxon>Marasmiineae</taxon>
        <taxon>Omphalotaceae</taxon>
        <taxon>Rhodocollybia</taxon>
    </lineage>
</organism>
<protein>
    <submittedName>
        <fullName evidence="2">Uncharacterized protein</fullName>
    </submittedName>
</protein>
<comment type="caution">
    <text evidence="2">The sequence shown here is derived from an EMBL/GenBank/DDBJ whole genome shotgun (WGS) entry which is preliminary data.</text>
</comment>
<dbReference type="Proteomes" id="UP000772434">
    <property type="component" value="Unassembled WGS sequence"/>
</dbReference>
<evidence type="ECO:0000256" key="1">
    <source>
        <dbReference type="SAM" id="Phobius"/>
    </source>
</evidence>
<sequence>MSDCMLQRTHLTQGLSCKAKAGYRLSFVDTLTDLEASIVENRINSMVKDLFDETIKDGTTDSLTTSSHHARDEGNYFSYLLTFYWMQTASFCFVVLSLISFIEKDTIFEIPSSLDPVSPAKFHPSTLYNHGETHRHPNVNFSVDSDWQTNTAGKSNSPWKLVMQKEPISSWVIVHSWLKTEVTEMMGIWSFMAGVGLCGEFDN</sequence>